<name>A0A4Y7S5V5_COPMI</name>
<evidence type="ECO:0000313" key="2">
    <source>
        <dbReference type="EMBL" id="TEB16521.1"/>
    </source>
</evidence>
<accession>A0A4Y7S5V5</accession>
<evidence type="ECO:0000313" key="3">
    <source>
        <dbReference type="Proteomes" id="UP000298030"/>
    </source>
</evidence>
<protein>
    <submittedName>
        <fullName evidence="2">Uncharacterized protein</fullName>
    </submittedName>
</protein>
<keyword evidence="1" id="KW-0812">Transmembrane</keyword>
<gene>
    <name evidence="2" type="ORF">FA13DRAFT_800772</name>
</gene>
<feature type="transmembrane region" description="Helical" evidence="1">
    <location>
        <begin position="57"/>
        <end position="78"/>
    </location>
</feature>
<comment type="caution">
    <text evidence="2">The sequence shown here is derived from an EMBL/GenBank/DDBJ whole genome shotgun (WGS) entry which is preliminary data.</text>
</comment>
<reference evidence="2 3" key="1">
    <citation type="journal article" date="2019" name="Nat. Ecol. Evol.">
        <title>Megaphylogeny resolves global patterns of mushroom evolution.</title>
        <authorList>
            <person name="Varga T."/>
            <person name="Krizsan K."/>
            <person name="Foldi C."/>
            <person name="Dima B."/>
            <person name="Sanchez-Garcia M."/>
            <person name="Sanchez-Ramirez S."/>
            <person name="Szollosi G.J."/>
            <person name="Szarkandi J.G."/>
            <person name="Papp V."/>
            <person name="Albert L."/>
            <person name="Andreopoulos W."/>
            <person name="Angelini C."/>
            <person name="Antonin V."/>
            <person name="Barry K.W."/>
            <person name="Bougher N.L."/>
            <person name="Buchanan P."/>
            <person name="Buyck B."/>
            <person name="Bense V."/>
            <person name="Catcheside P."/>
            <person name="Chovatia M."/>
            <person name="Cooper J."/>
            <person name="Damon W."/>
            <person name="Desjardin D."/>
            <person name="Finy P."/>
            <person name="Geml J."/>
            <person name="Haridas S."/>
            <person name="Hughes K."/>
            <person name="Justo A."/>
            <person name="Karasinski D."/>
            <person name="Kautmanova I."/>
            <person name="Kiss B."/>
            <person name="Kocsube S."/>
            <person name="Kotiranta H."/>
            <person name="LaButti K.M."/>
            <person name="Lechner B.E."/>
            <person name="Liimatainen K."/>
            <person name="Lipzen A."/>
            <person name="Lukacs Z."/>
            <person name="Mihaltcheva S."/>
            <person name="Morgado L.N."/>
            <person name="Niskanen T."/>
            <person name="Noordeloos M.E."/>
            <person name="Ohm R.A."/>
            <person name="Ortiz-Santana B."/>
            <person name="Ovrebo C."/>
            <person name="Racz N."/>
            <person name="Riley R."/>
            <person name="Savchenko A."/>
            <person name="Shiryaev A."/>
            <person name="Soop K."/>
            <person name="Spirin V."/>
            <person name="Szebenyi C."/>
            <person name="Tomsovsky M."/>
            <person name="Tulloss R.E."/>
            <person name="Uehling J."/>
            <person name="Grigoriev I.V."/>
            <person name="Vagvolgyi C."/>
            <person name="Papp T."/>
            <person name="Martin F.M."/>
            <person name="Miettinen O."/>
            <person name="Hibbett D.S."/>
            <person name="Nagy L.G."/>
        </authorList>
    </citation>
    <scope>NUCLEOTIDE SEQUENCE [LARGE SCALE GENOMIC DNA]</scope>
    <source>
        <strain evidence="2 3">FP101781</strain>
    </source>
</reference>
<dbReference type="EMBL" id="QPFP01000328">
    <property type="protein sequence ID" value="TEB16521.1"/>
    <property type="molecule type" value="Genomic_DNA"/>
</dbReference>
<sequence length="209" mass="23916">MYFSGMGGRHPVLFLGVCVSCLGLCEVGIALQTWFLGCWASKYADHAPDEVPVVHYVGQYILCCTISLSIYILAYIIYIRGAIRASRTVHNDFIRSILGTTMRRRSDFGWAILFWRVHVHHARKVFLCDDVHTNLHDPWRLRRCLRYHLFAPLYQSTAICEEGDVYRQSPGSRPPRSRRIRLGVPTGVWSARSVHQGVHEAHRSIHPGC</sequence>
<keyword evidence="1" id="KW-0472">Membrane</keyword>
<evidence type="ECO:0000256" key="1">
    <source>
        <dbReference type="SAM" id="Phobius"/>
    </source>
</evidence>
<keyword evidence="1" id="KW-1133">Transmembrane helix</keyword>
<organism evidence="2 3">
    <name type="scientific">Coprinellus micaceus</name>
    <name type="common">Glistening ink-cap mushroom</name>
    <name type="synonym">Coprinus micaceus</name>
    <dbReference type="NCBI Taxonomy" id="71717"/>
    <lineage>
        <taxon>Eukaryota</taxon>
        <taxon>Fungi</taxon>
        <taxon>Dikarya</taxon>
        <taxon>Basidiomycota</taxon>
        <taxon>Agaricomycotina</taxon>
        <taxon>Agaricomycetes</taxon>
        <taxon>Agaricomycetidae</taxon>
        <taxon>Agaricales</taxon>
        <taxon>Agaricineae</taxon>
        <taxon>Psathyrellaceae</taxon>
        <taxon>Coprinellus</taxon>
    </lineage>
</organism>
<feature type="transmembrane region" description="Helical" evidence="1">
    <location>
        <begin position="12"/>
        <end position="37"/>
    </location>
</feature>
<dbReference type="Proteomes" id="UP000298030">
    <property type="component" value="Unassembled WGS sequence"/>
</dbReference>
<keyword evidence="3" id="KW-1185">Reference proteome</keyword>
<dbReference type="STRING" id="71717.A0A4Y7S5V5"/>
<proteinExistence type="predicted"/>
<dbReference type="AlphaFoldDB" id="A0A4Y7S5V5"/>